<dbReference type="AlphaFoldDB" id="A0A518IYP5"/>
<organism evidence="2 3">
    <name type="scientific">Rosistilla oblonga</name>
    <dbReference type="NCBI Taxonomy" id="2527990"/>
    <lineage>
        <taxon>Bacteria</taxon>
        <taxon>Pseudomonadati</taxon>
        <taxon>Planctomycetota</taxon>
        <taxon>Planctomycetia</taxon>
        <taxon>Pirellulales</taxon>
        <taxon>Pirellulaceae</taxon>
        <taxon>Rosistilla</taxon>
    </lineage>
</organism>
<feature type="region of interest" description="Disordered" evidence="1">
    <location>
        <begin position="58"/>
        <end position="162"/>
    </location>
</feature>
<accession>A0A518IYP5</accession>
<sequence length="590" mass="63048">MIPYFAPRCPTVSPDTCTGERMRVGWIVFLVSCWFGAAAFAEPPTSADKAAEMWRPYRKPGTAVPNRDSQTAPPSKSSASQQATPDELPRRAVTDPFADDLSDEDFGPPVTTGDSNNPASLDDSKIALAGHAQPQTPQEPAPFQFPPGLNVPTVPSPAGDAPSIARASFDPVLLGPIEGEYIEGEYIEGEYVEGDYVGAEYGGEYIESGRELVGGCPNCGGNCGAAGINFCQATWTFNAEYLLWSISGFDVPALVTNSPAGTPRSQAGILGEPETRVLFGDQTLVDGSRSGGRFSLSRVLEPSGMKTVELSYFFLGQTNDTFSASSDGSGILARPFFSVEPGATGPNAELVAFPGVLEGNISVTASSEMQGGGIVAYQVIDRSDCRQIRLFAGYNYHELEESLEIRDFKRTLDSSLGLAVGTTIAEQDQFSTDNQLNSFVLGADLKARHRRVSVGLMMKLGLGNTNTTATLAGRTTTTVPLAGGDDINSVNTGLLVLDTNRGIYEGNEFTMMPQLGIDLGFQINRGWSAHVGYDFIYWSRVLRPGDQVDTNLNLSQLAAGGLNGIPAPEMPWKVSDLRIHAIDFGLQLAY</sequence>
<evidence type="ECO:0000256" key="1">
    <source>
        <dbReference type="SAM" id="MobiDB-lite"/>
    </source>
</evidence>
<feature type="compositionally biased region" description="Acidic residues" evidence="1">
    <location>
        <begin position="97"/>
        <end position="106"/>
    </location>
</feature>
<dbReference type="Proteomes" id="UP000316770">
    <property type="component" value="Chromosome"/>
</dbReference>
<name>A0A518IYP5_9BACT</name>
<evidence type="ECO:0000313" key="2">
    <source>
        <dbReference type="EMBL" id="QDV58211.1"/>
    </source>
</evidence>
<dbReference type="RefSeq" id="WP_145288361.1">
    <property type="nucleotide sequence ID" value="NZ_CP036318.1"/>
</dbReference>
<evidence type="ECO:0000313" key="3">
    <source>
        <dbReference type="Proteomes" id="UP000316770"/>
    </source>
</evidence>
<dbReference type="EMBL" id="CP036318">
    <property type="protein sequence ID" value="QDV58211.1"/>
    <property type="molecule type" value="Genomic_DNA"/>
</dbReference>
<protein>
    <submittedName>
        <fullName evidence="2">Uncharacterized protein</fullName>
    </submittedName>
</protein>
<gene>
    <name evidence="2" type="ORF">Mal33_42280</name>
</gene>
<proteinExistence type="predicted"/>
<feature type="compositionally biased region" description="Low complexity" evidence="1">
    <location>
        <begin position="69"/>
        <end position="85"/>
    </location>
</feature>
<dbReference type="Pfam" id="PF07585">
    <property type="entry name" value="BBP7"/>
    <property type="match status" value="1"/>
</dbReference>
<keyword evidence="3" id="KW-1185">Reference proteome</keyword>
<reference evidence="2 3" key="1">
    <citation type="submission" date="2019-02" db="EMBL/GenBank/DDBJ databases">
        <title>Deep-cultivation of Planctomycetes and their phenomic and genomic characterization uncovers novel biology.</title>
        <authorList>
            <person name="Wiegand S."/>
            <person name="Jogler M."/>
            <person name="Boedeker C."/>
            <person name="Pinto D."/>
            <person name="Vollmers J."/>
            <person name="Rivas-Marin E."/>
            <person name="Kohn T."/>
            <person name="Peeters S.H."/>
            <person name="Heuer A."/>
            <person name="Rast P."/>
            <person name="Oberbeckmann S."/>
            <person name="Bunk B."/>
            <person name="Jeske O."/>
            <person name="Meyerdierks A."/>
            <person name="Storesund J.E."/>
            <person name="Kallscheuer N."/>
            <person name="Luecker S."/>
            <person name="Lage O.M."/>
            <person name="Pohl T."/>
            <person name="Merkel B.J."/>
            <person name="Hornburger P."/>
            <person name="Mueller R.-W."/>
            <person name="Bruemmer F."/>
            <person name="Labrenz M."/>
            <person name="Spormann A.M."/>
            <person name="Op den Camp H."/>
            <person name="Overmann J."/>
            <person name="Amann R."/>
            <person name="Jetten M.S.M."/>
            <person name="Mascher T."/>
            <person name="Medema M.H."/>
            <person name="Devos D.P."/>
            <person name="Kaster A.-K."/>
            <person name="Ovreas L."/>
            <person name="Rohde M."/>
            <person name="Galperin M.Y."/>
            <person name="Jogler C."/>
        </authorList>
    </citation>
    <scope>NUCLEOTIDE SEQUENCE [LARGE SCALE GENOMIC DNA]</scope>
    <source>
        <strain evidence="2 3">Mal33</strain>
    </source>
</reference>
<dbReference type="InterPro" id="IPR011446">
    <property type="entry name" value="BBP7"/>
</dbReference>